<gene>
    <name evidence="5" type="ORF">BOTNAR_0105g00190</name>
</gene>
<reference evidence="5 6" key="1">
    <citation type="submission" date="2017-12" db="EMBL/GenBank/DDBJ databases">
        <title>Comparative genomics of Botrytis spp.</title>
        <authorList>
            <person name="Valero-Jimenez C.A."/>
            <person name="Tapia P."/>
            <person name="Veloso J."/>
            <person name="Silva-Moreno E."/>
            <person name="Staats M."/>
            <person name="Valdes J.H."/>
            <person name="Van Kan J.A.L."/>
        </authorList>
    </citation>
    <scope>NUCLEOTIDE SEQUENCE [LARGE SCALE GENOMIC DNA]</scope>
    <source>
        <strain evidence="5 6">MUCL2120</strain>
    </source>
</reference>
<dbReference type="AlphaFoldDB" id="A0A4Z1IN32"/>
<dbReference type="EMBL" id="PQXJ01000105">
    <property type="protein sequence ID" value="TGO63059.1"/>
    <property type="molecule type" value="Genomic_DNA"/>
</dbReference>
<evidence type="ECO:0000313" key="5">
    <source>
        <dbReference type="EMBL" id="TGO63059.1"/>
    </source>
</evidence>
<dbReference type="SUPFAM" id="SSF75304">
    <property type="entry name" value="Amidase signature (AS) enzymes"/>
    <property type="match status" value="1"/>
</dbReference>
<feature type="active site" description="Acyl-ester intermediate" evidence="3">
    <location>
        <position position="278"/>
    </location>
</feature>
<dbReference type="PIRSF" id="PIRSF001221">
    <property type="entry name" value="Amidase_fungi"/>
    <property type="match status" value="1"/>
</dbReference>
<name>A0A4Z1IN32_9HELO</name>
<dbReference type="PANTHER" id="PTHR46072">
    <property type="entry name" value="AMIDASE-RELATED-RELATED"/>
    <property type="match status" value="1"/>
</dbReference>
<comment type="caution">
    <text evidence="5">The sequence shown here is derived from an EMBL/GenBank/DDBJ whole genome shotgun (WGS) entry which is preliminary data.</text>
</comment>
<feature type="active site" description="Charge relay system" evidence="3">
    <location>
        <position position="237"/>
    </location>
</feature>
<evidence type="ECO:0000256" key="2">
    <source>
        <dbReference type="ARBA" id="ARBA00022801"/>
    </source>
</evidence>
<sequence length="593" mass="65655">MSSFWEAQATERATLILEKIPHEWRLSSDEIAYARVRRNITSSFICKYLNRFEQEVLSHDPISILRKLRSGDCTAVQCILASCKIACIAHQINPCLLNIMIPEAVEKARKLDESSKNERRSVKGPLHGLPISVKDQFHVKGSDTTMGYVGWIGTFEGDSDSNRVGIVNSQIISELEEQGAVVFCKVCISHHILTSLPQTVLLSENGKLMYVQYDETINNIIGETLNPVNRLLSCGGSSGGEAALISMGGSSLGIGTDIGTYSVLYTVGSITDFSIAGSIRVPAAFCGIYGIKPTHNRFSYREVANTNPGQTLIPSSVGFLSRSLEGLELAMSSLLCTSPWLRDPAVVSIPWRKHNQPEAGKRLRFGTFWWDGMIHPHPPVTRALEMVVTALENAGYEVIDWCPPSHSIPERLHPAIMNADGSHHIHKQLALSGEPLINDLQNFYTLKPPMSLLEYQDRALQLRDYRQAYSDYWNSTADADGNVVDALLMPAAPHAAVIPGKWEHLAYTEVLNLLDYTALVIPITHADKNVDEHHVYVAVSEKDLRNWTAYDKVVYDGAPVGIQIVGRVYEEEKIIGVAKIVEEALGKCRGILR</sequence>
<dbReference type="GO" id="GO:0016787">
    <property type="term" value="F:hydrolase activity"/>
    <property type="evidence" value="ECO:0007669"/>
    <property type="project" value="UniProtKB-KW"/>
</dbReference>
<evidence type="ECO:0000313" key="6">
    <source>
        <dbReference type="Proteomes" id="UP000297452"/>
    </source>
</evidence>
<protein>
    <recommendedName>
        <fullName evidence="4">Amidase domain-containing protein</fullName>
    </recommendedName>
</protein>
<dbReference type="Proteomes" id="UP000297452">
    <property type="component" value="Unassembled WGS sequence"/>
</dbReference>
<dbReference type="OrthoDB" id="6428749at2759"/>
<dbReference type="InterPro" id="IPR036928">
    <property type="entry name" value="AS_sf"/>
</dbReference>
<dbReference type="Gene3D" id="3.90.1300.10">
    <property type="entry name" value="Amidase signature (AS) domain"/>
    <property type="match status" value="1"/>
</dbReference>
<dbReference type="PANTHER" id="PTHR46072:SF8">
    <property type="entry name" value="AMIDASE DOMAIN-CONTAINING PROTEIN"/>
    <property type="match status" value="1"/>
</dbReference>
<evidence type="ECO:0000259" key="4">
    <source>
        <dbReference type="Pfam" id="PF01425"/>
    </source>
</evidence>
<keyword evidence="6" id="KW-1185">Reference proteome</keyword>
<organism evidence="5 6">
    <name type="scientific">Botryotinia narcissicola</name>
    <dbReference type="NCBI Taxonomy" id="278944"/>
    <lineage>
        <taxon>Eukaryota</taxon>
        <taxon>Fungi</taxon>
        <taxon>Dikarya</taxon>
        <taxon>Ascomycota</taxon>
        <taxon>Pezizomycotina</taxon>
        <taxon>Leotiomycetes</taxon>
        <taxon>Helotiales</taxon>
        <taxon>Sclerotiniaceae</taxon>
        <taxon>Botryotinia</taxon>
    </lineage>
</organism>
<comment type="similarity">
    <text evidence="1">Belongs to the amidase family.</text>
</comment>
<evidence type="ECO:0000256" key="3">
    <source>
        <dbReference type="PIRSR" id="PIRSR001221-1"/>
    </source>
</evidence>
<dbReference type="STRING" id="278944.A0A4Z1IN32"/>
<keyword evidence="2" id="KW-0378">Hydrolase</keyword>
<evidence type="ECO:0000256" key="1">
    <source>
        <dbReference type="ARBA" id="ARBA00009199"/>
    </source>
</evidence>
<proteinExistence type="inferred from homology"/>
<feature type="active site" description="Charge relay system" evidence="3">
    <location>
        <position position="134"/>
    </location>
</feature>
<dbReference type="InterPro" id="IPR023631">
    <property type="entry name" value="Amidase_dom"/>
</dbReference>
<accession>A0A4Z1IN32</accession>
<dbReference type="Pfam" id="PF01425">
    <property type="entry name" value="Amidase"/>
    <property type="match status" value="1"/>
</dbReference>
<feature type="domain" description="Amidase" evidence="4">
    <location>
        <begin position="81"/>
        <end position="574"/>
    </location>
</feature>